<accession>A0A8H3FB62</accession>
<comment type="caution">
    <text evidence="2">The sequence shown here is derived from an EMBL/GenBank/DDBJ whole genome shotgun (WGS) entry which is preliminary data.</text>
</comment>
<reference evidence="2" key="1">
    <citation type="submission" date="2021-03" db="EMBL/GenBank/DDBJ databases">
        <authorList>
            <person name="Tagirdzhanova G."/>
        </authorList>
    </citation>
    <scope>NUCLEOTIDE SEQUENCE</scope>
</reference>
<evidence type="ECO:0000313" key="3">
    <source>
        <dbReference type="Proteomes" id="UP000664169"/>
    </source>
</evidence>
<organism evidence="2 3">
    <name type="scientific">Gomphillus americanus</name>
    <dbReference type="NCBI Taxonomy" id="1940652"/>
    <lineage>
        <taxon>Eukaryota</taxon>
        <taxon>Fungi</taxon>
        <taxon>Dikarya</taxon>
        <taxon>Ascomycota</taxon>
        <taxon>Pezizomycotina</taxon>
        <taxon>Lecanoromycetes</taxon>
        <taxon>OSLEUM clade</taxon>
        <taxon>Ostropomycetidae</taxon>
        <taxon>Ostropales</taxon>
        <taxon>Graphidaceae</taxon>
        <taxon>Gomphilloideae</taxon>
        <taxon>Gomphillus</taxon>
    </lineage>
</organism>
<dbReference type="EMBL" id="CAJPDQ010000018">
    <property type="protein sequence ID" value="CAF9922766.1"/>
    <property type="molecule type" value="Genomic_DNA"/>
</dbReference>
<proteinExistence type="predicted"/>
<keyword evidence="3" id="KW-1185">Reference proteome</keyword>
<evidence type="ECO:0000313" key="2">
    <source>
        <dbReference type="EMBL" id="CAF9922766.1"/>
    </source>
</evidence>
<sequence length="114" mass="12549">MSPPVQDQDWATSQPQAEAEGNESSLANVLAHALALAQHQSQVRPGKLTSDVISQVIDLLKFPKCKQRDEEIRMMMNTIPKCLGTDKDPNPESQDGRLLAAIRRLGSLLEVDSE</sequence>
<dbReference type="AlphaFoldDB" id="A0A8H3FB62"/>
<gene>
    <name evidence="2" type="ORF">GOMPHAMPRED_002667</name>
</gene>
<name>A0A8H3FB62_9LECA</name>
<feature type="region of interest" description="Disordered" evidence="1">
    <location>
        <begin position="1"/>
        <end position="25"/>
    </location>
</feature>
<evidence type="ECO:0000256" key="1">
    <source>
        <dbReference type="SAM" id="MobiDB-lite"/>
    </source>
</evidence>
<protein>
    <submittedName>
        <fullName evidence="2">Uncharacterized protein</fullName>
    </submittedName>
</protein>
<dbReference type="Proteomes" id="UP000664169">
    <property type="component" value="Unassembled WGS sequence"/>
</dbReference>